<dbReference type="GO" id="GO:0009089">
    <property type="term" value="P:lysine biosynthetic process via diaminopimelate"/>
    <property type="evidence" value="ECO:0007669"/>
    <property type="project" value="TreeGrafter"/>
</dbReference>
<name>A0A4S3MQW1_9RHOB</name>
<organism evidence="6 7">
    <name type="scientific">Aliigemmobacter aestuarii</name>
    <dbReference type="NCBI Taxonomy" id="1445661"/>
    <lineage>
        <taxon>Bacteria</taxon>
        <taxon>Pseudomonadati</taxon>
        <taxon>Pseudomonadota</taxon>
        <taxon>Alphaproteobacteria</taxon>
        <taxon>Rhodobacterales</taxon>
        <taxon>Paracoccaceae</taxon>
        <taxon>Aliigemmobacter</taxon>
    </lineage>
</organism>
<dbReference type="OrthoDB" id="8479870at2"/>
<protein>
    <submittedName>
        <fullName evidence="6">LysR family transcriptional regulator</fullName>
    </submittedName>
</protein>
<dbReference type="SUPFAM" id="SSF46785">
    <property type="entry name" value="Winged helix' DNA-binding domain"/>
    <property type="match status" value="1"/>
</dbReference>
<reference evidence="6 7" key="1">
    <citation type="submission" date="2019-04" db="EMBL/GenBank/DDBJ databases">
        <title>Draft genome sequence of Gemmobacter aestuarii sp. nov.</title>
        <authorList>
            <person name="Hameed A."/>
            <person name="Lin S.-Y."/>
            <person name="Shahina M."/>
            <person name="Lai W.-A."/>
            <person name="Young C.-C."/>
        </authorList>
    </citation>
    <scope>NUCLEOTIDE SEQUENCE [LARGE SCALE GENOMIC DNA]</scope>
    <source>
        <strain evidence="6 7">CC-PW-75</strain>
    </source>
</reference>
<dbReference type="GO" id="GO:0010628">
    <property type="term" value="P:positive regulation of gene expression"/>
    <property type="evidence" value="ECO:0007669"/>
    <property type="project" value="TreeGrafter"/>
</dbReference>
<dbReference type="PANTHER" id="PTHR30427:SF1">
    <property type="entry name" value="TRANSCRIPTIONAL ACTIVATOR PROTEIN LYSR"/>
    <property type="match status" value="1"/>
</dbReference>
<comment type="similarity">
    <text evidence="1">Belongs to the LysR transcriptional regulatory family.</text>
</comment>
<comment type="caution">
    <text evidence="6">The sequence shown here is derived from an EMBL/GenBank/DDBJ whole genome shotgun (WGS) entry which is preliminary data.</text>
</comment>
<evidence type="ECO:0000256" key="1">
    <source>
        <dbReference type="ARBA" id="ARBA00009437"/>
    </source>
</evidence>
<dbReference type="GO" id="GO:0003700">
    <property type="term" value="F:DNA-binding transcription factor activity"/>
    <property type="evidence" value="ECO:0007669"/>
    <property type="project" value="InterPro"/>
</dbReference>
<proteinExistence type="inferred from homology"/>
<dbReference type="Pfam" id="PF00126">
    <property type="entry name" value="HTH_1"/>
    <property type="match status" value="1"/>
</dbReference>
<dbReference type="Pfam" id="PF03466">
    <property type="entry name" value="LysR_substrate"/>
    <property type="match status" value="1"/>
</dbReference>
<dbReference type="Proteomes" id="UP000309450">
    <property type="component" value="Unassembled WGS sequence"/>
</dbReference>
<keyword evidence="3" id="KW-0238">DNA-binding</keyword>
<dbReference type="InterPro" id="IPR005119">
    <property type="entry name" value="LysR_subst-bd"/>
</dbReference>
<dbReference type="Gene3D" id="3.40.190.290">
    <property type="match status" value="1"/>
</dbReference>
<dbReference type="GO" id="GO:0043565">
    <property type="term" value="F:sequence-specific DNA binding"/>
    <property type="evidence" value="ECO:0007669"/>
    <property type="project" value="TreeGrafter"/>
</dbReference>
<evidence type="ECO:0000256" key="2">
    <source>
        <dbReference type="ARBA" id="ARBA00023015"/>
    </source>
</evidence>
<dbReference type="InterPro" id="IPR036388">
    <property type="entry name" value="WH-like_DNA-bd_sf"/>
</dbReference>
<gene>
    <name evidence="6" type="ORF">E7811_11070</name>
</gene>
<dbReference type="PANTHER" id="PTHR30427">
    <property type="entry name" value="TRANSCRIPTIONAL ACTIVATOR PROTEIN LYSR"/>
    <property type="match status" value="1"/>
</dbReference>
<keyword evidence="4" id="KW-0804">Transcription</keyword>
<dbReference type="EMBL" id="SSND01000002">
    <property type="protein sequence ID" value="THD83791.1"/>
    <property type="molecule type" value="Genomic_DNA"/>
</dbReference>
<dbReference type="InterPro" id="IPR036390">
    <property type="entry name" value="WH_DNA-bd_sf"/>
</dbReference>
<dbReference type="RefSeq" id="WP_136394684.1">
    <property type="nucleotide sequence ID" value="NZ_SSND01000002.1"/>
</dbReference>
<dbReference type="AlphaFoldDB" id="A0A4S3MQW1"/>
<dbReference type="PROSITE" id="PS50931">
    <property type="entry name" value="HTH_LYSR"/>
    <property type="match status" value="1"/>
</dbReference>
<evidence type="ECO:0000313" key="7">
    <source>
        <dbReference type="Proteomes" id="UP000309450"/>
    </source>
</evidence>
<dbReference type="PRINTS" id="PR00039">
    <property type="entry name" value="HTHLYSR"/>
</dbReference>
<evidence type="ECO:0000259" key="5">
    <source>
        <dbReference type="PROSITE" id="PS50931"/>
    </source>
</evidence>
<keyword evidence="7" id="KW-1185">Reference proteome</keyword>
<dbReference type="SUPFAM" id="SSF53850">
    <property type="entry name" value="Periplasmic binding protein-like II"/>
    <property type="match status" value="1"/>
</dbReference>
<dbReference type="Gene3D" id="1.10.10.10">
    <property type="entry name" value="Winged helix-like DNA-binding domain superfamily/Winged helix DNA-binding domain"/>
    <property type="match status" value="1"/>
</dbReference>
<accession>A0A4S3MQW1</accession>
<keyword evidence="2" id="KW-0805">Transcription regulation</keyword>
<feature type="domain" description="HTH lysR-type" evidence="5">
    <location>
        <begin position="3"/>
        <end position="60"/>
    </location>
</feature>
<evidence type="ECO:0000256" key="3">
    <source>
        <dbReference type="ARBA" id="ARBA00023125"/>
    </source>
</evidence>
<dbReference type="InterPro" id="IPR000847">
    <property type="entry name" value="LysR_HTH_N"/>
</dbReference>
<sequence>MSIPIRQLEAFHATCRKGSITRAAEYLGISQPAVSRLLSSLAESVGFELFHRSAGQLQPTAESAILLREVERLLDNLETIDRLSHDLTDRRAGHLRIACLPGFAVSHLPKVLADFLAGRPKLRVTLEPDRPERILEWIIREHYDCGISDEYSTHPAIRVRMVGMRTVCILPKGHALSARHEIRPEDIVNENIIHTRRDSGFFHQLRDVFSARGLKLGSRIETRQFTAACMLVAAGAGVAVVSEMDAREYESRGLVLRPFLPETPHYLSLIRPPTARSSLLASEFMEMFEDSLAPFRVS</sequence>
<evidence type="ECO:0000313" key="6">
    <source>
        <dbReference type="EMBL" id="THD83791.1"/>
    </source>
</evidence>
<evidence type="ECO:0000256" key="4">
    <source>
        <dbReference type="ARBA" id="ARBA00023163"/>
    </source>
</evidence>